<accession>A0A6J4QWS5</accession>
<evidence type="ECO:0000256" key="1">
    <source>
        <dbReference type="SAM" id="MobiDB-lite"/>
    </source>
</evidence>
<gene>
    <name evidence="2" type="ORF">AVDCRST_MAG58-2108</name>
</gene>
<feature type="compositionally biased region" description="Basic and acidic residues" evidence="1">
    <location>
        <begin position="101"/>
        <end position="133"/>
    </location>
</feature>
<sequence length="149" mass="16968">GQDTQPISGAHGPHERDGQDAGVRRGWGTGRPAENPRDSLGPDSRYIRQGRRSGAALRARRGRKGGCRSLPLRRRSDHRRGTQGRTGRRELLRQRTLLRALQKEHKPAGRYKRQQDKRRLRERVAGGHRDGRGRSSRARAHTDREPVQL</sequence>
<feature type="compositionally biased region" description="Basic and acidic residues" evidence="1">
    <location>
        <begin position="12"/>
        <end position="23"/>
    </location>
</feature>
<organism evidence="2">
    <name type="scientific">uncultured Rubrobacteraceae bacterium</name>
    <dbReference type="NCBI Taxonomy" id="349277"/>
    <lineage>
        <taxon>Bacteria</taxon>
        <taxon>Bacillati</taxon>
        <taxon>Actinomycetota</taxon>
        <taxon>Rubrobacteria</taxon>
        <taxon>Rubrobacterales</taxon>
        <taxon>Rubrobacteraceae</taxon>
        <taxon>environmental samples</taxon>
    </lineage>
</organism>
<feature type="compositionally biased region" description="Basic and acidic residues" evidence="1">
    <location>
        <begin position="140"/>
        <end position="149"/>
    </location>
</feature>
<proteinExistence type="predicted"/>
<dbReference type="EMBL" id="CADCVF010000024">
    <property type="protein sequence ID" value="CAA9451812.1"/>
    <property type="molecule type" value="Genomic_DNA"/>
</dbReference>
<name>A0A6J4QWS5_9ACTN</name>
<feature type="compositionally biased region" description="Basic residues" evidence="1">
    <location>
        <begin position="58"/>
        <end position="82"/>
    </location>
</feature>
<protein>
    <submittedName>
        <fullName evidence="2">Uncharacterized protein</fullName>
    </submittedName>
</protein>
<dbReference type="AlphaFoldDB" id="A0A6J4QWS5"/>
<evidence type="ECO:0000313" key="2">
    <source>
        <dbReference type="EMBL" id="CAA9451812.1"/>
    </source>
</evidence>
<feature type="non-terminal residue" evidence="2">
    <location>
        <position position="149"/>
    </location>
</feature>
<feature type="region of interest" description="Disordered" evidence="1">
    <location>
        <begin position="1"/>
        <end position="149"/>
    </location>
</feature>
<feature type="non-terminal residue" evidence="2">
    <location>
        <position position="1"/>
    </location>
</feature>
<reference evidence="2" key="1">
    <citation type="submission" date="2020-02" db="EMBL/GenBank/DDBJ databases">
        <authorList>
            <person name="Meier V. D."/>
        </authorList>
    </citation>
    <scope>NUCLEOTIDE SEQUENCE</scope>
    <source>
        <strain evidence="2">AVDCRST_MAG58</strain>
    </source>
</reference>